<proteinExistence type="predicted"/>
<dbReference type="Gramene" id="TraesJUL3D03G01993140.1">
    <property type="protein sequence ID" value="TraesJUL3D03G01993140.1.CDS1"/>
    <property type="gene ID" value="TraesJUL3D03G01993140"/>
</dbReference>
<evidence type="ECO:0000313" key="1">
    <source>
        <dbReference type="EnsemblPlants" id="TraesCS3D02G459600.1.cds1"/>
    </source>
</evidence>
<dbReference type="Gramene" id="TraesARI3D03G02009200.1">
    <property type="protein sequence ID" value="TraesARI3D03G02009200.1.CDS1"/>
    <property type="gene ID" value="TraesARI3D03G02009200"/>
</dbReference>
<reference evidence="1" key="1">
    <citation type="submission" date="2018-08" db="EMBL/GenBank/DDBJ databases">
        <authorList>
            <person name="Rossello M."/>
        </authorList>
    </citation>
    <scope>NUCLEOTIDE SEQUENCE [LARGE SCALE GENOMIC DNA]</scope>
    <source>
        <strain evidence="1">cv. Chinese Spring</strain>
    </source>
</reference>
<dbReference type="Gramene" id="TraesCS3D03G1011500.1">
    <property type="protein sequence ID" value="TraesCS3D03G1011500.1.CDS1"/>
    <property type="gene ID" value="TraesCS3D03G1011500"/>
</dbReference>
<sequence length="45" mass="5308">MFHVLYEMSCFCTNYDTIGHVTKQCMDGVHDPKKFRFGNFMMVPT</sequence>
<protein>
    <submittedName>
        <fullName evidence="1">Uncharacterized protein</fullName>
    </submittedName>
</protein>
<evidence type="ECO:0000313" key="2">
    <source>
        <dbReference type="Proteomes" id="UP000019116"/>
    </source>
</evidence>
<dbReference type="Gramene" id="TraesSYM3D03G01999960.1">
    <property type="protein sequence ID" value="TraesSYM3D03G01999960.1.CDS1"/>
    <property type="gene ID" value="TraesSYM3D03G01999960"/>
</dbReference>
<dbReference type="Gramene" id="TraesPARA_EIv1.0_1159670.1">
    <property type="protein sequence ID" value="TraesPARA_EIv1.0_1159670.1.CDS1"/>
    <property type="gene ID" value="TraesPARA_EIv1.0_1159670"/>
</dbReference>
<dbReference type="Gramene" id="TraesROB_scaffold_024090_01G000100.1">
    <property type="protein sequence ID" value="TraesROB_scaffold_024090_01G000100.1"/>
    <property type="gene ID" value="TraesROB_scaffold_024090_01G000100"/>
</dbReference>
<dbReference type="Gramene" id="TraesSTA3D03G01970380.1">
    <property type="protein sequence ID" value="TraesSTA3D03G01970380.1.CDS1"/>
    <property type="gene ID" value="TraesSTA3D03G01970380"/>
</dbReference>
<dbReference type="Gramene" id="TraesJAG3D03G01983160.1">
    <property type="protein sequence ID" value="TraesJAG3D03G01983160.1.CDS1"/>
    <property type="gene ID" value="TraesJAG3D03G01983160"/>
</dbReference>
<dbReference type="Gramene" id="TraesCS3D02G459600.1">
    <property type="protein sequence ID" value="TraesCS3D02G459600.1.cds1"/>
    <property type="gene ID" value="TraesCS3D02G459600"/>
</dbReference>
<accession>A0A3B6H593</accession>
<reference evidence="1" key="2">
    <citation type="submission" date="2018-10" db="UniProtKB">
        <authorList>
            <consortium name="EnsemblPlants"/>
        </authorList>
    </citation>
    <scope>IDENTIFICATION</scope>
</reference>
<dbReference type="Gramene" id="TraesWEE_scaffold_008075_01G000100.1">
    <property type="protein sequence ID" value="TraesWEE_scaffold_008075_01G000100.1"/>
    <property type="gene ID" value="TraesWEE_scaffold_008075_01G000100"/>
</dbReference>
<dbReference type="Gramene" id="TraesLDM3D03G01973460.1">
    <property type="protein sequence ID" value="TraesLDM3D03G01973460.1.CDS1"/>
    <property type="gene ID" value="TraesLDM3D03G01973460"/>
</dbReference>
<dbReference type="EnsemblPlants" id="TraesCS3D02G459600.1">
    <property type="protein sequence ID" value="TraesCS3D02G459600.1.cds1"/>
    <property type="gene ID" value="TraesCS3D02G459600"/>
</dbReference>
<dbReference type="Gramene" id="TraesLAC3D03G01917230.1">
    <property type="protein sequence ID" value="TraesLAC3D03G01917230.1.CDS1"/>
    <property type="gene ID" value="TraesLAC3D03G01917230"/>
</dbReference>
<dbReference type="Proteomes" id="UP000019116">
    <property type="component" value="Chromosome 3D"/>
</dbReference>
<keyword evidence="2" id="KW-1185">Reference proteome</keyword>
<dbReference type="AlphaFoldDB" id="A0A3B6H593"/>
<dbReference type="Gramene" id="TraesCLE_scaffold_013084_01G000100.1">
    <property type="protein sequence ID" value="TraesCLE_scaffold_013084_01G000100.1"/>
    <property type="gene ID" value="TraesCLE_scaffold_013084_01G000100"/>
</dbReference>
<name>A0A3B6H593_WHEAT</name>
<dbReference type="Gramene" id="TraesCAD_scaffold_012352_01G000400.1">
    <property type="protein sequence ID" value="TraesCAD_scaffold_012352_01G000400.1"/>
    <property type="gene ID" value="TraesCAD_scaffold_012352_01G000400"/>
</dbReference>
<dbReference type="Gramene" id="TraesRN3D0101056200.1">
    <property type="protein sequence ID" value="TraesRN3D0101056200.1"/>
    <property type="gene ID" value="TraesRN3D0101056200"/>
</dbReference>
<organism evidence="1">
    <name type="scientific">Triticum aestivum</name>
    <name type="common">Wheat</name>
    <dbReference type="NCBI Taxonomy" id="4565"/>
    <lineage>
        <taxon>Eukaryota</taxon>
        <taxon>Viridiplantae</taxon>
        <taxon>Streptophyta</taxon>
        <taxon>Embryophyta</taxon>
        <taxon>Tracheophyta</taxon>
        <taxon>Spermatophyta</taxon>
        <taxon>Magnoliopsida</taxon>
        <taxon>Liliopsida</taxon>
        <taxon>Poales</taxon>
        <taxon>Poaceae</taxon>
        <taxon>BOP clade</taxon>
        <taxon>Pooideae</taxon>
        <taxon>Triticodae</taxon>
        <taxon>Triticeae</taxon>
        <taxon>Triticinae</taxon>
        <taxon>Triticum</taxon>
    </lineage>
</organism>
<dbReference type="Gramene" id="TraesNOR3D03G02001540.1">
    <property type="protein sequence ID" value="TraesNOR3D03G02001540.1.CDS1"/>
    <property type="gene ID" value="TraesNOR3D03G02001540"/>
</dbReference>
<dbReference type="Gramene" id="TraesMAC3D03G01974380.1">
    <property type="protein sequence ID" value="TraesMAC3D03G01974380.1.CDS1"/>
    <property type="gene ID" value="TraesMAC3D03G01974380"/>
</dbReference>